<dbReference type="EMBL" id="WIPF01000001">
    <property type="protein sequence ID" value="KAF3232428.1"/>
    <property type="molecule type" value="Genomic_DNA"/>
</dbReference>
<comment type="caution">
    <text evidence="2">The sequence shown here is derived from an EMBL/GenBank/DDBJ whole genome shotgun (WGS) entry which is preliminary data.</text>
</comment>
<evidence type="ECO:0000313" key="2">
    <source>
        <dbReference type="EMBL" id="KAF3232428.1"/>
    </source>
</evidence>
<name>A0A6G1LSE7_ORBOL</name>
<proteinExistence type="predicted"/>
<sequence length="109" mass="11586">MARFAAVSSDRISPKTTFQRIGTAITTFNILYQIPAEETTDLVGMLVSGSLRPSGGLGLGDEGRGEEEKEEDAEEASISRDGSNGNLAPDPGPRTISATTNPYHLNHHS</sequence>
<feature type="region of interest" description="Disordered" evidence="1">
    <location>
        <begin position="51"/>
        <end position="109"/>
    </location>
</feature>
<evidence type="ECO:0000313" key="3">
    <source>
        <dbReference type="Proteomes" id="UP000483672"/>
    </source>
</evidence>
<reference evidence="2 3" key="1">
    <citation type="submission" date="2019-06" db="EMBL/GenBank/DDBJ databases">
        <authorList>
            <person name="Palmer J.M."/>
        </authorList>
    </citation>
    <scope>NUCLEOTIDE SEQUENCE [LARGE SCALE GENOMIC DNA]</scope>
    <source>
        <strain evidence="2 3">TWF191</strain>
    </source>
</reference>
<gene>
    <name evidence="2" type="ORF">TWF191_000199</name>
</gene>
<dbReference type="AlphaFoldDB" id="A0A6G1LSE7"/>
<accession>A0A6G1LSE7</accession>
<dbReference type="Proteomes" id="UP000483672">
    <property type="component" value="Unassembled WGS sequence"/>
</dbReference>
<protein>
    <submittedName>
        <fullName evidence="2">Uncharacterized protein</fullName>
    </submittedName>
</protein>
<organism evidence="2 3">
    <name type="scientific">Orbilia oligospora</name>
    <name type="common">Nematode-trapping fungus</name>
    <name type="synonym">Arthrobotrys oligospora</name>
    <dbReference type="NCBI Taxonomy" id="2813651"/>
    <lineage>
        <taxon>Eukaryota</taxon>
        <taxon>Fungi</taxon>
        <taxon>Dikarya</taxon>
        <taxon>Ascomycota</taxon>
        <taxon>Pezizomycotina</taxon>
        <taxon>Orbiliomycetes</taxon>
        <taxon>Orbiliales</taxon>
        <taxon>Orbiliaceae</taxon>
        <taxon>Orbilia</taxon>
    </lineage>
</organism>
<evidence type="ECO:0000256" key="1">
    <source>
        <dbReference type="SAM" id="MobiDB-lite"/>
    </source>
</evidence>